<dbReference type="CDD" id="cd16964">
    <property type="entry name" value="YqgF"/>
    <property type="match status" value="1"/>
</dbReference>
<evidence type="ECO:0000256" key="3">
    <source>
        <dbReference type="ARBA" id="ARBA00022722"/>
    </source>
</evidence>
<keyword evidence="1 5" id="KW-0963">Cytoplasm</keyword>
<dbReference type="Gene3D" id="3.30.420.140">
    <property type="entry name" value="YqgF/RNase H-like domain"/>
    <property type="match status" value="1"/>
</dbReference>
<gene>
    <name evidence="7" type="ORF">FC39_GL000647</name>
</gene>
<evidence type="ECO:0000256" key="1">
    <source>
        <dbReference type="ARBA" id="ARBA00022490"/>
    </source>
</evidence>
<dbReference type="Proteomes" id="UP000051223">
    <property type="component" value="Unassembled WGS sequence"/>
</dbReference>
<dbReference type="PATRIC" id="fig|1423754.3.peg.667"/>
<keyword evidence="2 5" id="KW-0690">Ribosome biogenesis</keyword>
<dbReference type="EC" id="3.1.-.-" evidence="5"/>
<comment type="function">
    <text evidence="5">Could be a nuclease involved in processing of the 5'-end of pre-16S rRNA.</text>
</comment>
<dbReference type="InterPro" id="IPR005227">
    <property type="entry name" value="YqgF"/>
</dbReference>
<keyword evidence="8" id="KW-1185">Reference proteome</keyword>
<dbReference type="EMBL" id="AZGI01000017">
    <property type="protein sequence ID" value="KRM40437.1"/>
    <property type="molecule type" value="Genomic_DNA"/>
</dbReference>
<dbReference type="eggNOG" id="COG0816">
    <property type="taxonomic scope" value="Bacteria"/>
</dbReference>
<evidence type="ECO:0000256" key="5">
    <source>
        <dbReference type="HAMAP-Rule" id="MF_00651"/>
    </source>
</evidence>
<dbReference type="GO" id="GO:0005829">
    <property type="term" value="C:cytosol"/>
    <property type="evidence" value="ECO:0007669"/>
    <property type="project" value="TreeGrafter"/>
</dbReference>
<proteinExistence type="inferred from homology"/>
<dbReference type="InterPro" id="IPR037027">
    <property type="entry name" value="YqgF/RNaseH-like_dom_sf"/>
</dbReference>
<dbReference type="AlphaFoldDB" id="A0A0R1YEK3"/>
<keyword evidence="4 5" id="KW-0378">Hydrolase</keyword>
<protein>
    <recommendedName>
        <fullName evidence="5">Putative pre-16S rRNA nuclease</fullName>
        <ecNumber evidence="5">3.1.-.-</ecNumber>
    </recommendedName>
</protein>
<organism evidence="7 8">
    <name type="scientific">Lactobacillus hamsteri DSM 5661 = JCM 6256</name>
    <dbReference type="NCBI Taxonomy" id="1423754"/>
    <lineage>
        <taxon>Bacteria</taxon>
        <taxon>Bacillati</taxon>
        <taxon>Bacillota</taxon>
        <taxon>Bacilli</taxon>
        <taxon>Lactobacillales</taxon>
        <taxon>Lactobacillaceae</taxon>
        <taxon>Lactobacillus</taxon>
    </lineage>
</organism>
<evidence type="ECO:0000256" key="4">
    <source>
        <dbReference type="ARBA" id="ARBA00022801"/>
    </source>
</evidence>
<dbReference type="InterPro" id="IPR012337">
    <property type="entry name" value="RNaseH-like_sf"/>
</dbReference>
<dbReference type="STRING" id="1423754.FC39_GL000647"/>
<dbReference type="InterPro" id="IPR006641">
    <property type="entry name" value="YqgF/RNaseH-like_dom"/>
</dbReference>
<comment type="subcellular location">
    <subcellularLocation>
        <location evidence="5">Cytoplasm</location>
    </subcellularLocation>
</comment>
<dbReference type="PANTHER" id="PTHR33317:SF4">
    <property type="entry name" value="POLYNUCLEOTIDYL TRANSFERASE, RIBONUCLEASE H-LIKE SUPERFAMILY PROTEIN"/>
    <property type="match status" value="1"/>
</dbReference>
<reference evidence="7 8" key="1">
    <citation type="journal article" date="2015" name="Genome Announc.">
        <title>Expanding the biotechnology potential of lactobacilli through comparative genomics of 213 strains and associated genera.</title>
        <authorList>
            <person name="Sun Z."/>
            <person name="Harris H.M."/>
            <person name="McCann A."/>
            <person name="Guo C."/>
            <person name="Argimon S."/>
            <person name="Zhang W."/>
            <person name="Yang X."/>
            <person name="Jeffery I.B."/>
            <person name="Cooney J.C."/>
            <person name="Kagawa T.F."/>
            <person name="Liu W."/>
            <person name="Song Y."/>
            <person name="Salvetti E."/>
            <person name="Wrobel A."/>
            <person name="Rasinkangas P."/>
            <person name="Parkhill J."/>
            <person name="Rea M.C."/>
            <person name="O'Sullivan O."/>
            <person name="Ritari J."/>
            <person name="Douillard F.P."/>
            <person name="Paul Ross R."/>
            <person name="Yang R."/>
            <person name="Briner A.E."/>
            <person name="Felis G.E."/>
            <person name="de Vos W.M."/>
            <person name="Barrangou R."/>
            <person name="Klaenhammer T.R."/>
            <person name="Caufield P.W."/>
            <person name="Cui Y."/>
            <person name="Zhang H."/>
            <person name="O'Toole P.W."/>
        </authorList>
    </citation>
    <scope>NUCLEOTIDE SEQUENCE [LARGE SCALE GENOMIC DNA]</scope>
    <source>
        <strain evidence="7 8">DSM 5661</strain>
    </source>
</reference>
<comment type="caution">
    <text evidence="7">The sequence shown here is derived from an EMBL/GenBank/DDBJ whole genome shotgun (WGS) entry which is preliminary data.</text>
</comment>
<dbReference type="SUPFAM" id="SSF53098">
    <property type="entry name" value="Ribonuclease H-like"/>
    <property type="match status" value="1"/>
</dbReference>
<evidence type="ECO:0000256" key="2">
    <source>
        <dbReference type="ARBA" id="ARBA00022517"/>
    </source>
</evidence>
<sequence>MKRLIGLDIGSKTVGVAVSDELGISAQRLETITIDEDRHNFGIKSLKKIVREYDPEAFVLGLPKNMDGTSGHSVERSKAYGKRLEDKFGLPVYYDDERLTTIESRRVLVEEAGMHDRKKRKEIIDQMAAVLILQNYLDLHRKD</sequence>
<dbReference type="SMART" id="SM00732">
    <property type="entry name" value="YqgFc"/>
    <property type="match status" value="1"/>
</dbReference>
<comment type="similarity">
    <text evidence="5">Belongs to the YqgF HJR family.</text>
</comment>
<accession>A0A0R1YEK3</accession>
<evidence type="ECO:0000313" key="8">
    <source>
        <dbReference type="Proteomes" id="UP000051223"/>
    </source>
</evidence>
<dbReference type="RefSeq" id="WP_025081264.1">
    <property type="nucleotide sequence ID" value="NZ_AZGI01000017.1"/>
</dbReference>
<dbReference type="OrthoDB" id="9796140at2"/>
<dbReference type="Pfam" id="PF03652">
    <property type="entry name" value="RuvX"/>
    <property type="match status" value="1"/>
</dbReference>
<evidence type="ECO:0000259" key="6">
    <source>
        <dbReference type="SMART" id="SM00732"/>
    </source>
</evidence>
<name>A0A0R1YEK3_9LACO</name>
<feature type="domain" description="YqgF/RNase H-like" evidence="6">
    <location>
        <begin position="2"/>
        <end position="104"/>
    </location>
</feature>
<dbReference type="HAMAP" id="MF_00651">
    <property type="entry name" value="Nuclease_YqgF"/>
    <property type="match status" value="1"/>
</dbReference>
<dbReference type="NCBIfam" id="TIGR00250">
    <property type="entry name" value="RNAse_H_YqgF"/>
    <property type="match status" value="1"/>
</dbReference>
<keyword evidence="3 5" id="KW-0540">Nuclease</keyword>
<dbReference type="GO" id="GO:0004518">
    <property type="term" value="F:nuclease activity"/>
    <property type="evidence" value="ECO:0007669"/>
    <property type="project" value="UniProtKB-KW"/>
</dbReference>
<dbReference type="GO" id="GO:0016788">
    <property type="term" value="F:hydrolase activity, acting on ester bonds"/>
    <property type="evidence" value="ECO:0007669"/>
    <property type="project" value="UniProtKB-UniRule"/>
</dbReference>
<evidence type="ECO:0000313" key="7">
    <source>
        <dbReference type="EMBL" id="KRM40437.1"/>
    </source>
</evidence>
<dbReference type="GO" id="GO:0000967">
    <property type="term" value="P:rRNA 5'-end processing"/>
    <property type="evidence" value="ECO:0007669"/>
    <property type="project" value="UniProtKB-UniRule"/>
</dbReference>
<dbReference type="PANTHER" id="PTHR33317">
    <property type="entry name" value="POLYNUCLEOTIDYL TRANSFERASE, RIBONUCLEASE H-LIKE SUPERFAMILY PROTEIN"/>
    <property type="match status" value="1"/>
</dbReference>